<keyword evidence="1" id="KW-1133">Transmembrane helix</keyword>
<keyword evidence="1" id="KW-0812">Transmembrane</keyword>
<dbReference type="Proteomes" id="UP000191024">
    <property type="component" value="Chromosome F"/>
</dbReference>
<gene>
    <name evidence="2" type="ORF">LAMI_0F07734G</name>
</gene>
<sequence>MTFKPSSQTISLKVSYHHHPYAMMGSYTRFIIFILSISLAGASSFAREAVSGKLSLATSPWVSKASDFDKCENTILKELNGIVDSAERLLYNMFQAEATYDSAREVYGTCRQIEQQGFAIQKLFLDFQEEASKAGSEDLNAAVAQIARFVSKTLETESRNIVPAGLQISGNEVALLRATLVKNLIRIQKALRQTEIQLQAALNFHKLKDQKIDNVTMETIPDATALDEDAVGVLIGNIIADKIHELVVGGDLHTAITQIANSFCDLGVLLTGYATGLALCNLAGVPGAVFCGISIVVCSGGTVVFFCRLYNNLNKLFKSLA</sequence>
<protein>
    <submittedName>
        <fullName evidence="2">LAMI_0F07734g1_1</fullName>
    </submittedName>
</protein>
<keyword evidence="3" id="KW-1185">Reference proteome</keyword>
<feature type="transmembrane region" description="Helical" evidence="1">
    <location>
        <begin position="287"/>
        <end position="310"/>
    </location>
</feature>
<accession>A0A1G4JZX1</accession>
<dbReference type="OrthoDB" id="4035148at2759"/>
<keyword evidence="1" id="KW-0472">Membrane</keyword>
<evidence type="ECO:0000313" key="3">
    <source>
        <dbReference type="Proteomes" id="UP000191024"/>
    </source>
</evidence>
<reference evidence="3" key="1">
    <citation type="submission" date="2016-03" db="EMBL/GenBank/DDBJ databases">
        <authorList>
            <person name="Devillers H."/>
        </authorList>
    </citation>
    <scope>NUCLEOTIDE SEQUENCE [LARGE SCALE GENOMIC DNA]</scope>
</reference>
<evidence type="ECO:0000256" key="1">
    <source>
        <dbReference type="SAM" id="Phobius"/>
    </source>
</evidence>
<dbReference type="EMBL" id="LT598467">
    <property type="protein sequence ID" value="SCU96783.1"/>
    <property type="molecule type" value="Genomic_DNA"/>
</dbReference>
<dbReference type="AlphaFoldDB" id="A0A1G4JZX1"/>
<organism evidence="2 3">
    <name type="scientific">Lachancea mirantina</name>
    <dbReference type="NCBI Taxonomy" id="1230905"/>
    <lineage>
        <taxon>Eukaryota</taxon>
        <taxon>Fungi</taxon>
        <taxon>Dikarya</taxon>
        <taxon>Ascomycota</taxon>
        <taxon>Saccharomycotina</taxon>
        <taxon>Saccharomycetes</taxon>
        <taxon>Saccharomycetales</taxon>
        <taxon>Saccharomycetaceae</taxon>
        <taxon>Lachancea</taxon>
    </lineage>
</organism>
<proteinExistence type="predicted"/>
<name>A0A1G4JZX1_9SACH</name>
<evidence type="ECO:0000313" key="2">
    <source>
        <dbReference type="EMBL" id="SCU96783.1"/>
    </source>
</evidence>